<dbReference type="PROSITE" id="PS01180">
    <property type="entry name" value="CUB"/>
    <property type="match status" value="1"/>
</dbReference>
<dbReference type="EnsemblMetazoa" id="XM_030975007">
    <property type="protein sequence ID" value="XP_030830867"/>
    <property type="gene ID" value="LOC115918195"/>
</dbReference>
<dbReference type="PANTHER" id="PTHR24251:SF52">
    <property type="entry name" value="CUB DOMAIN-CONTAINING PROTEIN"/>
    <property type="match status" value="1"/>
</dbReference>
<dbReference type="OMA" id="FEVETHT"/>
<reference evidence="5" key="2">
    <citation type="submission" date="2021-01" db="UniProtKB">
        <authorList>
            <consortium name="EnsemblMetazoa"/>
        </authorList>
    </citation>
    <scope>IDENTIFICATION</scope>
</reference>
<sequence>MNCEYLVSTTDENKVMQLSFEVFDIESDRLCGQDSLTVYDGTSTSDPRLAILCRDTIPESLLSTGRSLFLVFKSDHYGSGQGFSASYQAVESGGGY</sequence>
<dbReference type="PANTHER" id="PTHR24251">
    <property type="entry name" value="OVOCHYMASE-RELATED"/>
    <property type="match status" value="1"/>
</dbReference>
<feature type="domain" description="CUB" evidence="4">
    <location>
        <begin position="1"/>
        <end position="90"/>
    </location>
</feature>
<dbReference type="SUPFAM" id="SSF49854">
    <property type="entry name" value="Spermadhesin, CUB domain"/>
    <property type="match status" value="1"/>
</dbReference>
<evidence type="ECO:0000256" key="1">
    <source>
        <dbReference type="ARBA" id="ARBA00022737"/>
    </source>
</evidence>
<comment type="caution">
    <text evidence="3">Lacks conserved residue(s) required for the propagation of feature annotation.</text>
</comment>
<organism evidence="5 6">
    <name type="scientific">Strongylocentrotus purpuratus</name>
    <name type="common">Purple sea urchin</name>
    <dbReference type="NCBI Taxonomy" id="7668"/>
    <lineage>
        <taxon>Eukaryota</taxon>
        <taxon>Metazoa</taxon>
        <taxon>Echinodermata</taxon>
        <taxon>Eleutherozoa</taxon>
        <taxon>Echinozoa</taxon>
        <taxon>Echinoidea</taxon>
        <taxon>Euechinoidea</taxon>
        <taxon>Echinacea</taxon>
        <taxon>Camarodonta</taxon>
        <taxon>Echinidea</taxon>
        <taxon>Strongylocentrotidae</taxon>
        <taxon>Strongylocentrotus</taxon>
    </lineage>
</organism>
<dbReference type="KEGG" id="spu:115918195"/>
<dbReference type="SMART" id="SM00042">
    <property type="entry name" value="CUB"/>
    <property type="match status" value="1"/>
</dbReference>
<dbReference type="RefSeq" id="XP_030830867.1">
    <property type="nucleotide sequence ID" value="XM_030975007.1"/>
</dbReference>
<dbReference type="AlphaFoldDB" id="A0A7M7STX0"/>
<evidence type="ECO:0000313" key="6">
    <source>
        <dbReference type="Proteomes" id="UP000007110"/>
    </source>
</evidence>
<evidence type="ECO:0000259" key="4">
    <source>
        <dbReference type="PROSITE" id="PS01180"/>
    </source>
</evidence>
<proteinExistence type="predicted"/>
<keyword evidence="1" id="KW-0677">Repeat</keyword>
<dbReference type="GeneID" id="115918195"/>
<accession>A0A7M7STX0</accession>
<evidence type="ECO:0000313" key="5">
    <source>
        <dbReference type="EnsemblMetazoa" id="XP_030830867"/>
    </source>
</evidence>
<dbReference type="InterPro" id="IPR000859">
    <property type="entry name" value="CUB_dom"/>
</dbReference>
<evidence type="ECO:0000256" key="2">
    <source>
        <dbReference type="ARBA" id="ARBA00023157"/>
    </source>
</evidence>
<protein>
    <recommendedName>
        <fullName evidence="4">CUB domain-containing protein</fullName>
    </recommendedName>
</protein>
<keyword evidence="6" id="KW-1185">Reference proteome</keyword>
<evidence type="ECO:0000256" key="3">
    <source>
        <dbReference type="PROSITE-ProRule" id="PRU00059"/>
    </source>
</evidence>
<dbReference type="Proteomes" id="UP000007110">
    <property type="component" value="Unassembled WGS sequence"/>
</dbReference>
<dbReference type="InParanoid" id="A0A7M7STX0"/>
<keyword evidence="2" id="KW-1015">Disulfide bond</keyword>
<dbReference type="OrthoDB" id="6369184at2759"/>
<dbReference type="FunFam" id="2.60.120.290:FF:000005">
    <property type="entry name" value="Procollagen C-endopeptidase enhancer 1"/>
    <property type="match status" value="1"/>
</dbReference>
<name>A0A7M7STX0_STRPU</name>
<reference evidence="6" key="1">
    <citation type="submission" date="2015-02" db="EMBL/GenBank/DDBJ databases">
        <title>Genome sequencing for Strongylocentrotus purpuratus.</title>
        <authorList>
            <person name="Murali S."/>
            <person name="Liu Y."/>
            <person name="Vee V."/>
            <person name="English A."/>
            <person name="Wang M."/>
            <person name="Skinner E."/>
            <person name="Han Y."/>
            <person name="Muzny D.M."/>
            <person name="Worley K.C."/>
            <person name="Gibbs R.A."/>
        </authorList>
    </citation>
    <scope>NUCLEOTIDE SEQUENCE</scope>
</reference>
<dbReference type="Pfam" id="PF00431">
    <property type="entry name" value="CUB"/>
    <property type="match status" value="1"/>
</dbReference>
<dbReference type="CDD" id="cd00041">
    <property type="entry name" value="CUB"/>
    <property type="match status" value="1"/>
</dbReference>
<dbReference type="Gene3D" id="2.60.120.290">
    <property type="entry name" value="Spermadhesin, CUB domain"/>
    <property type="match status" value="1"/>
</dbReference>
<dbReference type="InterPro" id="IPR035914">
    <property type="entry name" value="Sperma_CUB_dom_sf"/>
</dbReference>